<evidence type="ECO:0000313" key="4">
    <source>
        <dbReference type="Proteomes" id="UP000016646"/>
    </source>
</evidence>
<sequence length="75" mass="8695">MPRNGGKAHRIHSSALRFRLFSQAFQSFGKSRKPSENRNLRTASFPYGSIEKLHSSKASVRCKLLIFCLRYRRLP</sequence>
<reference evidence="3 4" key="1">
    <citation type="submission" date="2013-08" db="EMBL/GenBank/DDBJ databases">
        <authorList>
            <person name="Durkin A.S."/>
            <person name="Haft D.R."/>
            <person name="McCorrison J."/>
            <person name="Torralba M."/>
            <person name="Gillis M."/>
            <person name="Haft D.H."/>
            <person name="Methe B."/>
            <person name="Sutton G."/>
            <person name="Nelson K.E."/>
        </authorList>
    </citation>
    <scope>NUCLEOTIDE SEQUENCE [LARGE SCALE GENOMIC DNA]</scope>
    <source>
        <strain evidence="2 4">ATCC 35536</strain>
        <strain evidence="1 3">VPI DR56BR1116</strain>
    </source>
</reference>
<evidence type="ECO:0000313" key="3">
    <source>
        <dbReference type="Proteomes" id="UP000016412"/>
    </source>
</evidence>
<evidence type="ECO:0000313" key="2">
    <source>
        <dbReference type="EMBL" id="ERJ97649.1"/>
    </source>
</evidence>
<dbReference type="EMBL" id="AUZJ01000043">
    <property type="protein sequence ID" value="ERF60404.1"/>
    <property type="molecule type" value="Genomic_DNA"/>
</dbReference>
<dbReference type="STRING" id="1125725.HMPREF1325_2589"/>
<dbReference type="EMBL" id="AVQI01000084">
    <property type="protein sequence ID" value="ERJ97649.1"/>
    <property type="molecule type" value="Genomic_DNA"/>
</dbReference>
<gene>
    <name evidence="2" type="ORF">HMPREF0860_0375</name>
    <name evidence="1" type="ORF">HMPREF1325_2589</name>
</gene>
<proteinExistence type="predicted"/>
<organism evidence="1 3">
    <name type="scientific">Treponema socranskii subsp. socranskii VPI DR56BR1116 = ATCC 35536</name>
    <dbReference type="NCBI Taxonomy" id="1125725"/>
    <lineage>
        <taxon>Bacteria</taxon>
        <taxon>Pseudomonadati</taxon>
        <taxon>Spirochaetota</taxon>
        <taxon>Spirochaetia</taxon>
        <taxon>Spirochaetales</taxon>
        <taxon>Treponemataceae</taxon>
        <taxon>Treponema</taxon>
    </lineage>
</organism>
<comment type="caution">
    <text evidence="1">The sequence shown here is derived from an EMBL/GenBank/DDBJ whole genome shotgun (WGS) entry which is preliminary data.</text>
</comment>
<evidence type="ECO:0000313" key="1">
    <source>
        <dbReference type="EMBL" id="ERF60404.1"/>
    </source>
</evidence>
<dbReference type="Proteomes" id="UP000016412">
    <property type="component" value="Unassembled WGS sequence"/>
</dbReference>
<keyword evidence="4" id="KW-1185">Reference proteome</keyword>
<dbReference type="Proteomes" id="UP000016646">
    <property type="component" value="Unassembled WGS sequence"/>
</dbReference>
<dbReference type="AlphaFoldDB" id="U2M7D2"/>
<name>U2M7D2_TRESO</name>
<protein>
    <submittedName>
        <fullName evidence="1">Uncharacterized protein</fullName>
    </submittedName>
</protein>
<dbReference type="PATRIC" id="fig|1125725.3.peg.1761"/>
<accession>U2M7D2</accession>